<dbReference type="SMART" id="SM00543">
    <property type="entry name" value="MIF4G"/>
    <property type="match status" value="1"/>
</dbReference>
<protein>
    <recommendedName>
        <fullName evidence="7">MI domain-containing protein</fullName>
    </recommendedName>
</protein>
<evidence type="ECO:0000259" key="7">
    <source>
        <dbReference type="PROSITE" id="PS51366"/>
    </source>
</evidence>
<dbReference type="SMART" id="SM00544">
    <property type="entry name" value="MA3"/>
    <property type="match status" value="1"/>
</dbReference>
<organism evidence="8 9">
    <name type="scientific">Blepharisma stoltei</name>
    <dbReference type="NCBI Taxonomy" id="1481888"/>
    <lineage>
        <taxon>Eukaryota</taxon>
        <taxon>Sar</taxon>
        <taxon>Alveolata</taxon>
        <taxon>Ciliophora</taxon>
        <taxon>Postciliodesmatophora</taxon>
        <taxon>Heterotrichea</taxon>
        <taxon>Heterotrichida</taxon>
        <taxon>Blepharismidae</taxon>
        <taxon>Blepharisma</taxon>
    </lineage>
</organism>
<evidence type="ECO:0000256" key="6">
    <source>
        <dbReference type="SAM" id="MobiDB-lite"/>
    </source>
</evidence>
<comment type="similarity">
    <text evidence="2">Belongs to the CWC22 family.</text>
</comment>
<keyword evidence="3" id="KW-0507">mRNA processing</keyword>
<feature type="region of interest" description="Disordered" evidence="6">
    <location>
        <begin position="518"/>
        <end position="603"/>
    </location>
</feature>
<sequence length="603" mass="70040">MTDIKPMQSESVYIPPFRLAQMQKEIKDKKSPEYQKLMWDLLRKSINGIINKVNISNISNVIFELFNENLLRGKGLLTKAILKAQMAAPNFTHVYAALISVINTKLPEIGILLLHRVILQFQRSYKRNDKLLCIATTKMIAHLVNQQVVNELLALQIMALLLEKPTEDSVEIATDFMIECGQVLTDLSPTGVNAIFDRFRGILQEGETNKRVQYTIENLMAIRKTKFRDHPGVLQELDLVEDADKITHEISLDDSLDGQEILNVFKFDENFENNEEEWAVIKREILGEENYLGEGEEEESEEEEEEDENEGKIKDYTERDLLNLRKTIYLSIMSSVGFEECANKMLKLKIREGQEGDIAAMILECCMQERTYLRFFGLLSQRFCMLNPVYQEHFQYLLTQYYQTIHRLETNKLRNLAKFFAHLLFTDAISWCVFRVIRLTEEDTTSSSRIFIKIVMQEIAENLSIEKMQFKFKDEELMDCFQGIFPKDLPKHTRFAINFFTSIGLGSLTDELREFLKNAPQQAESSSSSSSSSSSEGSSSESSESESESEIEQKKNKEAADRFLKREIENEVKEKKGRENKKRSKTPPRRRRSRSRSNERRRH</sequence>
<dbReference type="GO" id="GO:0000398">
    <property type="term" value="P:mRNA splicing, via spliceosome"/>
    <property type="evidence" value="ECO:0007669"/>
    <property type="project" value="TreeGrafter"/>
</dbReference>
<evidence type="ECO:0000256" key="5">
    <source>
        <dbReference type="ARBA" id="ARBA00023242"/>
    </source>
</evidence>
<dbReference type="InterPro" id="IPR003891">
    <property type="entry name" value="Initiation_fac_eIF4g_MI"/>
</dbReference>
<dbReference type="SUPFAM" id="SSF48371">
    <property type="entry name" value="ARM repeat"/>
    <property type="match status" value="1"/>
</dbReference>
<feature type="compositionally biased region" description="Acidic residues" evidence="6">
    <location>
        <begin position="294"/>
        <end position="309"/>
    </location>
</feature>
<comment type="subcellular location">
    <subcellularLocation>
        <location evidence="1">Nucleus</location>
    </subcellularLocation>
</comment>
<dbReference type="InterPro" id="IPR050781">
    <property type="entry name" value="CWC22_splicing_factor"/>
</dbReference>
<dbReference type="Pfam" id="PF02847">
    <property type="entry name" value="MA3"/>
    <property type="match status" value="1"/>
</dbReference>
<feature type="compositionally biased region" description="Low complexity" evidence="6">
    <location>
        <begin position="524"/>
        <end position="542"/>
    </location>
</feature>
<feature type="compositionally biased region" description="Basic and acidic residues" evidence="6">
    <location>
        <begin position="551"/>
        <end position="577"/>
    </location>
</feature>
<dbReference type="GO" id="GO:0071013">
    <property type="term" value="C:catalytic step 2 spliceosome"/>
    <property type="evidence" value="ECO:0007669"/>
    <property type="project" value="TreeGrafter"/>
</dbReference>
<proteinExistence type="inferred from homology"/>
<evidence type="ECO:0000256" key="1">
    <source>
        <dbReference type="ARBA" id="ARBA00004123"/>
    </source>
</evidence>
<dbReference type="Pfam" id="PF02854">
    <property type="entry name" value="MIF4G"/>
    <property type="match status" value="1"/>
</dbReference>
<evidence type="ECO:0000256" key="4">
    <source>
        <dbReference type="ARBA" id="ARBA00023187"/>
    </source>
</evidence>
<evidence type="ECO:0000313" key="8">
    <source>
        <dbReference type="EMBL" id="CAG9333995.1"/>
    </source>
</evidence>
<dbReference type="PANTHER" id="PTHR18034">
    <property type="entry name" value="CELL CYCLE CONTROL PROTEIN CWF22-RELATED"/>
    <property type="match status" value="1"/>
</dbReference>
<evidence type="ECO:0000313" key="9">
    <source>
        <dbReference type="Proteomes" id="UP001162131"/>
    </source>
</evidence>
<keyword evidence="9" id="KW-1185">Reference proteome</keyword>
<dbReference type="InterPro" id="IPR003890">
    <property type="entry name" value="MIF4G-like_typ-3"/>
</dbReference>
<name>A0AAU9K2F2_9CILI</name>
<feature type="domain" description="MI" evidence="7">
    <location>
        <begin position="323"/>
        <end position="439"/>
    </location>
</feature>
<evidence type="ECO:0000256" key="2">
    <source>
        <dbReference type="ARBA" id="ARBA00006856"/>
    </source>
</evidence>
<gene>
    <name evidence="8" type="ORF">BSTOLATCC_MIC59800</name>
</gene>
<dbReference type="FunFam" id="1.25.40.180:FF:000004">
    <property type="entry name" value="pre-mRNA-splicing factor CWC22 homolog"/>
    <property type="match status" value="1"/>
</dbReference>
<reference evidence="8" key="1">
    <citation type="submission" date="2021-09" db="EMBL/GenBank/DDBJ databases">
        <authorList>
            <consortium name="AG Swart"/>
            <person name="Singh M."/>
            <person name="Singh A."/>
            <person name="Seah K."/>
            <person name="Emmerich C."/>
        </authorList>
    </citation>
    <scope>NUCLEOTIDE SEQUENCE</scope>
    <source>
        <strain evidence="8">ATCC30299</strain>
    </source>
</reference>
<evidence type="ECO:0000256" key="3">
    <source>
        <dbReference type="ARBA" id="ARBA00022664"/>
    </source>
</evidence>
<keyword evidence="5" id="KW-0539">Nucleus</keyword>
<dbReference type="Proteomes" id="UP001162131">
    <property type="component" value="Unassembled WGS sequence"/>
</dbReference>
<dbReference type="GO" id="GO:0003723">
    <property type="term" value="F:RNA binding"/>
    <property type="evidence" value="ECO:0007669"/>
    <property type="project" value="InterPro"/>
</dbReference>
<dbReference type="EMBL" id="CAJZBQ010000057">
    <property type="protein sequence ID" value="CAG9333995.1"/>
    <property type="molecule type" value="Genomic_DNA"/>
</dbReference>
<dbReference type="PANTHER" id="PTHR18034:SF3">
    <property type="entry name" value="PRE-MRNA-SPLICING FACTOR CWC22 HOMOLOG"/>
    <property type="match status" value="1"/>
</dbReference>
<accession>A0AAU9K2F2</accession>
<dbReference type="AlphaFoldDB" id="A0AAU9K2F2"/>
<dbReference type="InterPro" id="IPR016024">
    <property type="entry name" value="ARM-type_fold"/>
</dbReference>
<dbReference type="Gene3D" id="1.25.40.180">
    <property type="match status" value="1"/>
</dbReference>
<comment type="caution">
    <text evidence="8">The sequence shown here is derived from an EMBL/GenBank/DDBJ whole genome shotgun (WGS) entry which is preliminary data.</text>
</comment>
<keyword evidence="4" id="KW-0508">mRNA splicing</keyword>
<dbReference type="PROSITE" id="PS51366">
    <property type="entry name" value="MI"/>
    <property type="match status" value="1"/>
</dbReference>
<feature type="compositionally biased region" description="Basic residues" evidence="6">
    <location>
        <begin position="578"/>
        <end position="603"/>
    </location>
</feature>
<feature type="region of interest" description="Disordered" evidence="6">
    <location>
        <begin position="291"/>
        <end position="313"/>
    </location>
</feature>